<evidence type="ECO:0000256" key="1">
    <source>
        <dbReference type="ARBA" id="ARBA00023015"/>
    </source>
</evidence>
<dbReference type="InterPro" id="IPR018062">
    <property type="entry name" value="HTH_AraC-typ_CS"/>
</dbReference>
<accession>G0J822</accession>
<keyword evidence="2" id="KW-0238">DNA-binding</keyword>
<dbReference type="InterPro" id="IPR018060">
    <property type="entry name" value="HTH_AraC"/>
</dbReference>
<dbReference type="SMART" id="SM00342">
    <property type="entry name" value="HTH_ARAC"/>
    <property type="match status" value="1"/>
</dbReference>
<keyword evidence="6" id="KW-1185">Reference proteome</keyword>
<dbReference type="PANTHER" id="PTHR43280">
    <property type="entry name" value="ARAC-FAMILY TRANSCRIPTIONAL REGULATOR"/>
    <property type="match status" value="1"/>
</dbReference>
<dbReference type="PANTHER" id="PTHR43280:SF2">
    <property type="entry name" value="HTH-TYPE TRANSCRIPTIONAL REGULATOR EXSA"/>
    <property type="match status" value="1"/>
</dbReference>
<evidence type="ECO:0000256" key="2">
    <source>
        <dbReference type="ARBA" id="ARBA00023125"/>
    </source>
</evidence>
<dbReference type="Gene3D" id="1.10.10.60">
    <property type="entry name" value="Homeodomain-like"/>
    <property type="match status" value="1"/>
</dbReference>
<dbReference type="eggNOG" id="COG2207">
    <property type="taxonomic scope" value="Bacteria"/>
</dbReference>
<name>G0J822_CYCMS</name>
<protein>
    <submittedName>
        <fullName evidence="5">Transcriptional regulator, AraC family</fullName>
    </submittedName>
</protein>
<dbReference type="EMBL" id="CP002955">
    <property type="protein sequence ID" value="AEL28691.1"/>
    <property type="molecule type" value="Genomic_DNA"/>
</dbReference>
<dbReference type="GO" id="GO:0003700">
    <property type="term" value="F:DNA-binding transcription factor activity"/>
    <property type="evidence" value="ECO:0007669"/>
    <property type="project" value="InterPro"/>
</dbReference>
<dbReference type="Pfam" id="PF12833">
    <property type="entry name" value="HTH_18"/>
    <property type="match status" value="1"/>
</dbReference>
<dbReference type="PROSITE" id="PS01124">
    <property type="entry name" value="HTH_ARAC_FAMILY_2"/>
    <property type="match status" value="1"/>
</dbReference>
<feature type="domain" description="HTH araC/xylS-type" evidence="4">
    <location>
        <begin position="71"/>
        <end position="174"/>
    </location>
</feature>
<dbReference type="SUPFAM" id="SSF46689">
    <property type="entry name" value="Homeodomain-like"/>
    <property type="match status" value="1"/>
</dbReference>
<sequence>MKIYLKYNFKVVCETLVREQFEKFNIPCSSINMGEVEILDAMAEEKKIALIESLNRYGITVLNDQKETLVDRIKNTIDEMLSDESVRHLKVSSYLADKLGYTYSYLSAVFSENTYSSIENYLILRKVDLVKELLQEGNLNLTEIAYRLNYSSVSHLSGQFKKTTGLTPSSFQRIMKRKMSMKPLNGQTINLVNEQ</sequence>
<proteinExistence type="predicted"/>
<gene>
    <name evidence="5" type="ordered locus">Cycma_5007</name>
</gene>
<keyword evidence="1" id="KW-0805">Transcription regulation</keyword>
<dbReference type="PROSITE" id="PS00041">
    <property type="entry name" value="HTH_ARAC_FAMILY_1"/>
    <property type="match status" value="1"/>
</dbReference>
<dbReference type="InterPro" id="IPR009057">
    <property type="entry name" value="Homeodomain-like_sf"/>
</dbReference>
<evidence type="ECO:0000256" key="3">
    <source>
        <dbReference type="ARBA" id="ARBA00023163"/>
    </source>
</evidence>
<dbReference type="HOGENOM" id="CLU_121830_0_0_10"/>
<dbReference type="GO" id="GO:0043565">
    <property type="term" value="F:sequence-specific DNA binding"/>
    <property type="evidence" value="ECO:0007669"/>
    <property type="project" value="InterPro"/>
</dbReference>
<dbReference type="AlphaFoldDB" id="G0J822"/>
<evidence type="ECO:0000313" key="5">
    <source>
        <dbReference type="EMBL" id="AEL28691.1"/>
    </source>
</evidence>
<keyword evidence="3" id="KW-0804">Transcription</keyword>
<evidence type="ECO:0000259" key="4">
    <source>
        <dbReference type="PROSITE" id="PS01124"/>
    </source>
</evidence>
<dbReference type="STRING" id="880070.Cycma_5007"/>
<dbReference type="Proteomes" id="UP000001635">
    <property type="component" value="Chromosome"/>
</dbReference>
<dbReference type="OrthoDB" id="952277at2"/>
<dbReference type="KEGG" id="cmr:Cycma_5007"/>
<reference evidence="6" key="1">
    <citation type="submission" date="2011-07" db="EMBL/GenBank/DDBJ databases">
        <title>The complete genome of Cyclobacterium marinum DSM 745.</title>
        <authorList>
            <person name="Lucas S."/>
            <person name="Han J."/>
            <person name="Lapidus A."/>
            <person name="Bruce D."/>
            <person name="Goodwin L."/>
            <person name="Pitluck S."/>
            <person name="Peters L."/>
            <person name="Kyrpides N."/>
            <person name="Mavromatis K."/>
            <person name="Ivanova N."/>
            <person name="Ovchinnikova G."/>
            <person name="Chertkov O."/>
            <person name="Detter J.C."/>
            <person name="Tapia R."/>
            <person name="Han C."/>
            <person name="Land M."/>
            <person name="Hauser L."/>
            <person name="Markowitz V."/>
            <person name="Cheng J.-F."/>
            <person name="Hugenholtz P."/>
            <person name="Woyke T."/>
            <person name="Wu D."/>
            <person name="Tindall B."/>
            <person name="Schuetze A."/>
            <person name="Brambilla E."/>
            <person name="Klenk H.-P."/>
            <person name="Eisen J.A."/>
        </authorList>
    </citation>
    <scope>NUCLEOTIDE SEQUENCE [LARGE SCALE GENOMIC DNA]</scope>
    <source>
        <strain evidence="6">ATCC 25205 / DSM 745 / LMG 13164 / NCIMB 1802</strain>
    </source>
</reference>
<dbReference type="RefSeq" id="WP_014022970.1">
    <property type="nucleotide sequence ID" value="NC_015914.1"/>
</dbReference>
<organism evidence="5 6">
    <name type="scientific">Cyclobacterium marinum (strain ATCC 25205 / DSM 745 / LMG 13164 / NCIMB 1802)</name>
    <name type="common">Flectobacillus marinus</name>
    <dbReference type="NCBI Taxonomy" id="880070"/>
    <lineage>
        <taxon>Bacteria</taxon>
        <taxon>Pseudomonadati</taxon>
        <taxon>Bacteroidota</taxon>
        <taxon>Cytophagia</taxon>
        <taxon>Cytophagales</taxon>
        <taxon>Cyclobacteriaceae</taxon>
        <taxon>Cyclobacterium</taxon>
    </lineage>
</organism>
<evidence type="ECO:0000313" key="6">
    <source>
        <dbReference type="Proteomes" id="UP000001635"/>
    </source>
</evidence>